<keyword evidence="2" id="KW-0732">Signal</keyword>
<feature type="chain" id="PRO_5047343984" description="Tetratricopeptide repeat-containing protein" evidence="2">
    <location>
        <begin position="19"/>
        <end position="227"/>
    </location>
</feature>
<name>A0ABW2Z6Y4_9FLAO</name>
<evidence type="ECO:0008006" key="5">
    <source>
        <dbReference type="Google" id="ProtNLM"/>
    </source>
</evidence>
<dbReference type="SMART" id="SM00028">
    <property type="entry name" value="TPR"/>
    <property type="match status" value="2"/>
</dbReference>
<dbReference type="EMBL" id="JBHTIC010000008">
    <property type="protein sequence ID" value="MFD0762039.1"/>
    <property type="molecule type" value="Genomic_DNA"/>
</dbReference>
<keyword evidence="1" id="KW-0802">TPR repeat</keyword>
<dbReference type="PROSITE" id="PS50005">
    <property type="entry name" value="TPR"/>
    <property type="match status" value="1"/>
</dbReference>
<dbReference type="InterPro" id="IPR019734">
    <property type="entry name" value="TPR_rpt"/>
</dbReference>
<dbReference type="RefSeq" id="WP_386782242.1">
    <property type="nucleotide sequence ID" value="NZ_JBHTIC010000008.1"/>
</dbReference>
<dbReference type="InterPro" id="IPR011990">
    <property type="entry name" value="TPR-like_helical_dom_sf"/>
</dbReference>
<dbReference type="SUPFAM" id="SSF48452">
    <property type="entry name" value="TPR-like"/>
    <property type="match status" value="1"/>
</dbReference>
<keyword evidence="4" id="KW-1185">Reference proteome</keyword>
<feature type="signal peptide" evidence="2">
    <location>
        <begin position="1"/>
        <end position="18"/>
    </location>
</feature>
<evidence type="ECO:0000256" key="2">
    <source>
        <dbReference type="SAM" id="SignalP"/>
    </source>
</evidence>
<dbReference type="Proteomes" id="UP001597032">
    <property type="component" value="Unassembled WGS sequence"/>
</dbReference>
<evidence type="ECO:0000256" key="1">
    <source>
        <dbReference type="PROSITE-ProRule" id="PRU00339"/>
    </source>
</evidence>
<feature type="repeat" description="TPR" evidence="1">
    <location>
        <begin position="178"/>
        <end position="211"/>
    </location>
</feature>
<organism evidence="3 4">
    <name type="scientific">Lutibacter aestuarii</name>
    <dbReference type="NCBI Taxonomy" id="861111"/>
    <lineage>
        <taxon>Bacteria</taxon>
        <taxon>Pseudomonadati</taxon>
        <taxon>Bacteroidota</taxon>
        <taxon>Flavobacteriia</taxon>
        <taxon>Flavobacteriales</taxon>
        <taxon>Flavobacteriaceae</taxon>
        <taxon>Lutibacter</taxon>
    </lineage>
</organism>
<evidence type="ECO:0000313" key="3">
    <source>
        <dbReference type="EMBL" id="MFD0762039.1"/>
    </source>
</evidence>
<accession>A0ABW2Z6Y4</accession>
<evidence type="ECO:0000313" key="4">
    <source>
        <dbReference type="Proteomes" id="UP001597032"/>
    </source>
</evidence>
<dbReference type="Gene3D" id="1.25.40.10">
    <property type="entry name" value="Tetratricopeptide repeat domain"/>
    <property type="match status" value="1"/>
</dbReference>
<protein>
    <recommendedName>
        <fullName evidence="5">Tetratricopeptide repeat-containing protein</fullName>
    </recommendedName>
</protein>
<proteinExistence type="predicted"/>
<dbReference type="Pfam" id="PF13181">
    <property type="entry name" value="TPR_8"/>
    <property type="match status" value="1"/>
</dbReference>
<gene>
    <name evidence="3" type="ORF">ACFQZW_08100</name>
</gene>
<comment type="caution">
    <text evidence="3">The sequence shown here is derived from an EMBL/GenBank/DDBJ whole genome shotgun (WGS) entry which is preliminary data.</text>
</comment>
<sequence>MKQLLYIFSFVLATNAIAQNTTSTELQKQKIKQALAYGDKIIAADAMYSIVAMEGPQSTYKDSLAYLYFNARNFVSCFLVTNDILSYKENNLELLEMKAVSLENMGALDKAKEAYASLLTKTNNNFHAYKIAGLELALNKFEEALVSIKKADQLPDDGKLSVTFQVNKNYNQNVSLKAAIAYLEGLTYLNLKKDKEAKASFERAVQLFPEFVLAKSKLTTLEAKTTN</sequence>
<reference evidence="4" key="1">
    <citation type="journal article" date="2019" name="Int. J. Syst. Evol. Microbiol.">
        <title>The Global Catalogue of Microorganisms (GCM) 10K type strain sequencing project: providing services to taxonomists for standard genome sequencing and annotation.</title>
        <authorList>
            <consortium name="The Broad Institute Genomics Platform"/>
            <consortium name="The Broad Institute Genome Sequencing Center for Infectious Disease"/>
            <person name="Wu L."/>
            <person name="Ma J."/>
        </authorList>
    </citation>
    <scope>NUCLEOTIDE SEQUENCE [LARGE SCALE GENOMIC DNA]</scope>
    <source>
        <strain evidence="4">CCUG 60022</strain>
    </source>
</reference>